<evidence type="ECO:0000313" key="3">
    <source>
        <dbReference type="Proteomes" id="UP001419268"/>
    </source>
</evidence>
<accession>A0AAP0KRP7</accession>
<feature type="transmembrane region" description="Helical" evidence="1">
    <location>
        <begin position="20"/>
        <end position="44"/>
    </location>
</feature>
<dbReference type="InterPro" id="IPR036758">
    <property type="entry name" value="At5g01610-like"/>
</dbReference>
<proteinExistence type="predicted"/>
<name>A0AAP0KRP7_9MAGN</name>
<sequence>MNSSSSSTKTSLKLMANISLSTTLIMIIIIIITTLLITAAHGAVVENTSSVARTLPEVLVQYGLPSGLFPETVESYTLSHNGELEVEIESSCCIVYLGIIYRSKISGKLSYGQISDVSGMEIMGDTYVWMNVIGIKLDSNTLEFQVKVAFLSKRYPTRLFADFFPTCTDVNTHRCFIIPDRLLDQSHHHHHHHHLISLAAN</sequence>
<reference evidence="2 3" key="1">
    <citation type="submission" date="2024-01" db="EMBL/GenBank/DDBJ databases">
        <title>Genome assemblies of Stephania.</title>
        <authorList>
            <person name="Yang L."/>
        </authorList>
    </citation>
    <scope>NUCLEOTIDE SEQUENCE [LARGE SCALE GENOMIC DNA]</scope>
    <source>
        <strain evidence="2">JXDWG</strain>
        <tissue evidence="2">Leaf</tissue>
    </source>
</reference>
<keyword evidence="1" id="KW-1133">Transmembrane helix</keyword>
<comment type="caution">
    <text evidence="2">The sequence shown here is derived from an EMBL/GenBank/DDBJ whole genome shotgun (WGS) entry which is preliminary data.</text>
</comment>
<organism evidence="2 3">
    <name type="scientific">Stephania cephalantha</name>
    <dbReference type="NCBI Taxonomy" id="152367"/>
    <lineage>
        <taxon>Eukaryota</taxon>
        <taxon>Viridiplantae</taxon>
        <taxon>Streptophyta</taxon>
        <taxon>Embryophyta</taxon>
        <taxon>Tracheophyta</taxon>
        <taxon>Spermatophyta</taxon>
        <taxon>Magnoliopsida</taxon>
        <taxon>Ranunculales</taxon>
        <taxon>Menispermaceae</taxon>
        <taxon>Menispermoideae</taxon>
        <taxon>Cissampelideae</taxon>
        <taxon>Stephania</taxon>
    </lineage>
</organism>
<evidence type="ECO:0000256" key="1">
    <source>
        <dbReference type="SAM" id="Phobius"/>
    </source>
</evidence>
<gene>
    <name evidence="2" type="ORF">Scep_003178</name>
</gene>
<keyword evidence="3" id="KW-1185">Reference proteome</keyword>
<dbReference type="AlphaFoldDB" id="A0AAP0KRP7"/>
<dbReference type="SUPFAM" id="SSF141562">
    <property type="entry name" value="At5g01610-like"/>
    <property type="match status" value="1"/>
</dbReference>
<dbReference type="EMBL" id="JBBNAG010000002">
    <property type="protein sequence ID" value="KAK9156604.1"/>
    <property type="molecule type" value="Genomic_DNA"/>
</dbReference>
<evidence type="ECO:0000313" key="2">
    <source>
        <dbReference type="EMBL" id="KAK9156604.1"/>
    </source>
</evidence>
<dbReference type="InterPro" id="IPR007493">
    <property type="entry name" value="DUF538"/>
</dbReference>
<keyword evidence="1" id="KW-0472">Membrane</keyword>
<dbReference type="Pfam" id="PF04398">
    <property type="entry name" value="DUF538"/>
    <property type="match status" value="1"/>
</dbReference>
<dbReference type="PANTHER" id="PTHR31676">
    <property type="entry name" value="T31J12.3 PROTEIN-RELATED"/>
    <property type="match status" value="1"/>
</dbReference>
<protein>
    <submittedName>
        <fullName evidence="2">Uncharacterized protein</fullName>
    </submittedName>
</protein>
<dbReference type="Gene3D" id="2.30.240.10">
    <property type="entry name" value="At5g01610-like"/>
    <property type="match status" value="1"/>
</dbReference>
<dbReference type="PANTHER" id="PTHR31676:SF96">
    <property type="entry name" value="EXPRESSED PROTEIN"/>
    <property type="match status" value="1"/>
</dbReference>
<dbReference type="Proteomes" id="UP001419268">
    <property type="component" value="Unassembled WGS sequence"/>
</dbReference>
<keyword evidence="1" id="KW-0812">Transmembrane</keyword>